<organism evidence="1">
    <name type="scientific">Schistosoma curassoni</name>
    <dbReference type="NCBI Taxonomy" id="6186"/>
    <lineage>
        <taxon>Eukaryota</taxon>
        <taxon>Metazoa</taxon>
        <taxon>Spiralia</taxon>
        <taxon>Lophotrochozoa</taxon>
        <taxon>Platyhelminthes</taxon>
        <taxon>Trematoda</taxon>
        <taxon>Digenea</taxon>
        <taxon>Strigeidida</taxon>
        <taxon>Schistosomatoidea</taxon>
        <taxon>Schistosomatidae</taxon>
        <taxon>Schistosoma</taxon>
    </lineage>
</organism>
<dbReference type="PANTHER" id="PTHR47027">
    <property type="entry name" value="REVERSE TRANSCRIPTASE DOMAIN-CONTAINING PROTEIN"/>
    <property type="match status" value="1"/>
</dbReference>
<dbReference type="STRING" id="6186.A0A183K0T0"/>
<accession>A0A183K0T0</accession>
<protein>
    <submittedName>
        <fullName evidence="1">Reverse transcriptase</fullName>
    </submittedName>
</protein>
<proteinExistence type="predicted"/>
<dbReference type="PANTHER" id="PTHR47027:SF25">
    <property type="entry name" value="REVERSE TRANSCRIPTASE DOMAIN-CONTAINING PROTEIN"/>
    <property type="match status" value="1"/>
</dbReference>
<evidence type="ECO:0000313" key="1">
    <source>
        <dbReference type="WBParaSite" id="SCUD_0000859301-mRNA-1"/>
    </source>
</evidence>
<dbReference type="WBParaSite" id="SCUD_0000859301-mRNA-1">
    <property type="protein sequence ID" value="SCUD_0000859301-mRNA-1"/>
    <property type="gene ID" value="SCUD_0000859301"/>
</dbReference>
<sequence length="231" mass="26392">MFGMRFSPSKCKLLLQNWSASTPVLRIGNKVVERVDNFTYLGSLISPSGLVSDEISAQIRKACLTFANLLHLWQRRNVRLSIKGRVYCTAVRSVLLNGSETWPSTVEDTRKLLVFDHRCLINIAGVCWDHRVSNSEVRRRVSGNDDVKSADKIVNLHQLRWLGHVLRMPEHRLSRRTMLTSVGDGWKKVRGGQTKTWHQSVKSLISNLSHVVRCKLLGWSPRDYRNQGDFG</sequence>
<reference evidence="1" key="1">
    <citation type="submission" date="2016-06" db="UniProtKB">
        <authorList>
            <consortium name="WormBaseParasite"/>
        </authorList>
    </citation>
    <scope>IDENTIFICATION</scope>
</reference>
<name>A0A183K0T0_9TREM</name>
<dbReference type="AlphaFoldDB" id="A0A183K0T0"/>